<reference evidence="1 2" key="1">
    <citation type="journal article" date="2014" name="Genome Announc.">
        <title>Draft Genome Sequences of Three Strains of Bacteroides pyogenes Isolated from a Cat and Swine.</title>
        <authorList>
            <person name="Sakamoto M."/>
            <person name="Oshima K."/>
            <person name="Suda W."/>
            <person name="Kitamura K."/>
            <person name="Iida T."/>
            <person name="Hattori M."/>
            <person name="Ohkuma M."/>
        </authorList>
    </citation>
    <scope>NUCLEOTIDE SEQUENCE [LARGE SCALE GENOMIC DNA]</scope>
    <source>
        <strain evidence="1 2">JCM 6292</strain>
    </source>
</reference>
<dbReference type="AlphaFoldDB" id="W4P6V6"/>
<accession>W4P6V6</accession>
<evidence type="ECO:0000313" key="1">
    <source>
        <dbReference type="EMBL" id="GAE15148.1"/>
    </source>
</evidence>
<dbReference type="EMBL" id="BAIQ01000012">
    <property type="protein sequence ID" value="GAE15148.1"/>
    <property type="molecule type" value="Genomic_DNA"/>
</dbReference>
<dbReference type="SUPFAM" id="SSF52518">
    <property type="entry name" value="Thiamin diphosphate-binding fold (THDP-binding)"/>
    <property type="match status" value="1"/>
</dbReference>
<dbReference type="Gene3D" id="3.40.50.970">
    <property type="match status" value="1"/>
</dbReference>
<organism evidence="1 2">
    <name type="scientific">Bacteroides pyogenes JCM 6292</name>
    <dbReference type="NCBI Taxonomy" id="1235809"/>
    <lineage>
        <taxon>Bacteria</taxon>
        <taxon>Pseudomonadati</taxon>
        <taxon>Bacteroidota</taxon>
        <taxon>Bacteroidia</taxon>
        <taxon>Bacteroidales</taxon>
        <taxon>Bacteroidaceae</taxon>
        <taxon>Bacteroides</taxon>
    </lineage>
</organism>
<proteinExistence type="predicted"/>
<comment type="caution">
    <text evidence="1">The sequence shown here is derived from an EMBL/GenBank/DDBJ whole genome shotgun (WGS) entry which is preliminary data.</text>
</comment>
<name>W4P6V6_9BACE</name>
<dbReference type="InterPro" id="IPR029061">
    <property type="entry name" value="THDP-binding"/>
</dbReference>
<sequence length="50" mass="5414">MFAREELKAAVDEMLATDGPFLLEACVQEEGNVMPMTPPGGSVNQMLLEC</sequence>
<dbReference type="Proteomes" id="UP000018861">
    <property type="component" value="Unassembled WGS sequence"/>
</dbReference>
<evidence type="ECO:0000313" key="2">
    <source>
        <dbReference type="Proteomes" id="UP000018861"/>
    </source>
</evidence>
<protein>
    <submittedName>
        <fullName evidence="1">Acetolactate synthase large subunit</fullName>
    </submittedName>
</protein>
<gene>
    <name evidence="1" type="ORF">JCM6292_1384</name>
</gene>